<evidence type="ECO:0000313" key="12">
    <source>
        <dbReference type="Proteomes" id="UP000006753"/>
    </source>
</evidence>
<dbReference type="OrthoDB" id="2116389at2759"/>
<dbReference type="GO" id="GO:0022857">
    <property type="term" value="F:transmembrane transporter activity"/>
    <property type="evidence" value="ECO:0007669"/>
    <property type="project" value="InterPro"/>
</dbReference>
<feature type="compositionally biased region" description="Polar residues" evidence="9">
    <location>
        <begin position="16"/>
        <end position="25"/>
    </location>
</feature>
<evidence type="ECO:0000256" key="3">
    <source>
        <dbReference type="ARBA" id="ARBA00022448"/>
    </source>
</evidence>
<gene>
    <name evidence="11" type="ORF">MBM_03477</name>
</gene>
<protein>
    <submittedName>
        <fullName evidence="11">Nucleoside transporter</fullName>
    </submittedName>
</protein>
<keyword evidence="6 10" id="KW-1133">Transmembrane helix</keyword>
<evidence type="ECO:0000256" key="2">
    <source>
        <dbReference type="ARBA" id="ARBA00008974"/>
    </source>
</evidence>
<dbReference type="InParanoid" id="K1Y042"/>
<feature type="transmembrane region" description="Helical" evidence="10">
    <location>
        <begin position="384"/>
        <end position="408"/>
    </location>
</feature>
<accession>K1Y042</accession>
<feature type="transmembrane region" description="Helical" evidence="10">
    <location>
        <begin position="461"/>
        <end position="485"/>
    </location>
</feature>
<feature type="transmembrane region" description="Helical" evidence="10">
    <location>
        <begin position="500"/>
        <end position="519"/>
    </location>
</feature>
<dbReference type="PANTHER" id="PTHR31806:SF8">
    <property type="entry name" value="TRANSPORTER, PUTATIVE (AFU_ORTHOLOGUE AFUA_2G03000)-RELATED"/>
    <property type="match status" value="1"/>
</dbReference>
<dbReference type="eggNOG" id="ENOG502QR29">
    <property type="taxonomic scope" value="Eukaryota"/>
</dbReference>
<dbReference type="GO" id="GO:0000329">
    <property type="term" value="C:fungal-type vacuole membrane"/>
    <property type="evidence" value="ECO:0007669"/>
    <property type="project" value="TreeGrafter"/>
</dbReference>
<dbReference type="AlphaFoldDB" id="K1Y042"/>
<keyword evidence="7 8" id="KW-0472">Membrane</keyword>
<keyword evidence="5 10" id="KW-0812">Transmembrane</keyword>
<dbReference type="STRING" id="1072389.K1Y042"/>
<feature type="transmembrane region" description="Helical" evidence="10">
    <location>
        <begin position="198"/>
        <end position="220"/>
    </location>
</feature>
<dbReference type="PANTHER" id="PTHR31806">
    <property type="entry name" value="PURINE-CYTOSINE PERMEASE FCY2-RELATED"/>
    <property type="match status" value="1"/>
</dbReference>
<evidence type="ECO:0000256" key="8">
    <source>
        <dbReference type="PIRNR" id="PIRNR002744"/>
    </source>
</evidence>
<dbReference type="FunFam" id="1.10.4160.10:FF:000002">
    <property type="entry name" value="Purine-cytosine permease fcyB"/>
    <property type="match status" value="1"/>
</dbReference>
<sequence length="526" mass="56795">MASSDDQIADAEKGRSTVTPLSPNSIEREQGSSIELDPTLYLDEPKSSHKFLQWTQRVEHLLGLEARGIHRVKTNEQTAKTTLGFWQIVILWLSINTAPQNIILGSIGRGVYELGFVDATLCAVFGGILGCVPTAYTAGWGPWSGNRTMIGARFSMGWWPVKICVLLNLVILIGYAMIDAVIAGQMLSAVSPHGSLTVEVGIVVTAVITWAVTTFGIKIFHHFERYAFIPQILALLALAGTAGPKFDTSSPSAVTGATLSGNRLTFFSICLSAAVTYAPGAADFLVYCDPKIATRWKVFAATLFGLSLSFAFTFTLGAGLASGLENDSTWEAAGSGSGALVVAGYNGLGGFGKFCAVLSALGLIANMVPPIYISGINFQILGRWFAIVPRFLWTTFACAVSAVCALAGKDSLSAIFTNFLALMGYWVVIWIAITLEEEFIFRRRGPGFIWSDWSRQEKLPIGIAALVSFCVGWVGSVLCMAQFYFIGPIAALVGEYGADMGNYVGFAWAIMVYPPLRYWELKMFGR</sequence>
<dbReference type="PIRSF" id="PIRSF002744">
    <property type="entry name" value="Pur-cyt_permease"/>
    <property type="match status" value="1"/>
</dbReference>
<evidence type="ECO:0000256" key="7">
    <source>
        <dbReference type="ARBA" id="ARBA00023136"/>
    </source>
</evidence>
<evidence type="ECO:0000256" key="5">
    <source>
        <dbReference type="ARBA" id="ARBA00022692"/>
    </source>
</evidence>
<evidence type="ECO:0000256" key="4">
    <source>
        <dbReference type="ARBA" id="ARBA00022553"/>
    </source>
</evidence>
<comment type="similarity">
    <text evidence="2 8">Belongs to the purine-cytosine permease (2.A.39) family.</text>
</comment>
<dbReference type="KEGG" id="mbe:MBM_03477"/>
<evidence type="ECO:0000256" key="10">
    <source>
        <dbReference type="SAM" id="Phobius"/>
    </source>
</evidence>
<keyword evidence="12" id="KW-1185">Reference proteome</keyword>
<feature type="transmembrane region" description="Helical" evidence="10">
    <location>
        <begin position="414"/>
        <end position="435"/>
    </location>
</feature>
<feature type="transmembrane region" description="Helical" evidence="10">
    <location>
        <begin position="157"/>
        <end position="178"/>
    </location>
</feature>
<dbReference type="RefSeq" id="XP_007291366.1">
    <property type="nucleotide sequence ID" value="XM_007291304.1"/>
</dbReference>
<dbReference type="OMA" id="AFGRYSM"/>
<evidence type="ECO:0000256" key="9">
    <source>
        <dbReference type="SAM" id="MobiDB-lite"/>
    </source>
</evidence>
<evidence type="ECO:0000256" key="1">
    <source>
        <dbReference type="ARBA" id="ARBA00004141"/>
    </source>
</evidence>
<dbReference type="Pfam" id="PF02133">
    <property type="entry name" value="Transp_cyt_pur"/>
    <property type="match status" value="1"/>
</dbReference>
<organism evidence="11 12">
    <name type="scientific">Marssonina brunnea f. sp. multigermtubi (strain MB_m1)</name>
    <name type="common">Marssonina leaf spot fungus</name>
    <dbReference type="NCBI Taxonomy" id="1072389"/>
    <lineage>
        <taxon>Eukaryota</taxon>
        <taxon>Fungi</taxon>
        <taxon>Dikarya</taxon>
        <taxon>Ascomycota</taxon>
        <taxon>Pezizomycotina</taxon>
        <taxon>Leotiomycetes</taxon>
        <taxon>Helotiales</taxon>
        <taxon>Drepanopezizaceae</taxon>
        <taxon>Drepanopeziza</taxon>
    </lineage>
</organism>
<dbReference type="GeneID" id="18759412"/>
<dbReference type="HOGENOM" id="CLU_026016_2_1_1"/>
<feature type="transmembrane region" description="Helical" evidence="10">
    <location>
        <begin position="351"/>
        <end position="372"/>
    </location>
</feature>
<dbReference type="InterPro" id="IPR026030">
    <property type="entry name" value="Pur-cyt_permease_Fcy2/21/22"/>
</dbReference>
<name>K1Y042_MARBU</name>
<dbReference type="GO" id="GO:0015851">
    <property type="term" value="P:nucleobase transport"/>
    <property type="evidence" value="ECO:0007669"/>
    <property type="project" value="UniProtKB-ARBA"/>
</dbReference>
<feature type="transmembrane region" description="Helical" evidence="10">
    <location>
        <begin position="227"/>
        <end position="244"/>
    </location>
</feature>
<keyword evidence="4" id="KW-0597">Phosphoprotein</keyword>
<evidence type="ECO:0000313" key="11">
    <source>
        <dbReference type="EMBL" id="EKD18484.1"/>
    </source>
</evidence>
<keyword evidence="3 8" id="KW-0813">Transport</keyword>
<dbReference type="InterPro" id="IPR001248">
    <property type="entry name" value="Pur-cyt_permease"/>
</dbReference>
<feature type="region of interest" description="Disordered" evidence="9">
    <location>
        <begin position="1"/>
        <end position="31"/>
    </location>
</feature>
<dbReference type="Gene3D" id="1.10.4160.10">
    <property type="entry name" value="Hydantoin permease"/>
    <property type="match status" value="1"/>
</dbReference>
<dbReference type="EMBL" id="JH921433">
    <property type="protein sequence ID" value="EKD18484.1"/>
    <property type="molecule type" value="Genomic_DNA"/>
</dbReference>
<feature type="transmembrane region" description="Helical" evidence="10">
    <location>
        <begin position="264"/>
        <end position="286"/>
    </location>
</feature>
<comment type="subcellular location">
    <subcellularLocation>
        <location evidence="1">Membrane</location>
        <topology evidence="1">Multi-pass membrane protein</topology>
    </subcellularLocation>
</comment>
<dbReference type="GO" id="GO:0005886">
    <property type="term" value="C:plasma membrane"/>
    <property type="evidence" value="ECO:0007669"/>
    <property type="project" value="TreeGrafter"/>
</dbReference>
<dbReference type="Proteomes" id="UP000006753">
    <property type="component" value="Unassembled WGS sequence"/>
</dbReference>
<feature type="transmembrane region" description="Helical" evidence="10">
    <location>
        <begin position="298"/>
        <end position="321"/>
    </location>
</feature>
<evidence type="ECO:0000256" key="6">
    <source>
        <dbReference type="ARBA" id="ARBA00022989"/>
    </source>
</evidence>
<proteinExistence type="inferred from homology"/>
<reference evidence="11 12" key="1">
    <citation type="journal article" date="2012" name="BMC Genomics">
        <title>Sequencing the genome of Marssonina brunnea reveals fungus-poplar co-evolution.</title>
        <authorList>
            <person name="Zhu S."/>
            <person name="Cao Y.-Z."/>
            <person name="Jiang C."/>
            <person name="Tan B.-Y."/>
            <person name="Wang Z."/>
            <person name="Feng S."/>
            <person name="Zhang L."/>
            <person name="Su X.-H."/>
            <person name="Brejova B."/>
            <person name="Vinar T."/>
            <person name="Xu M."/>
            <person name="Wang M.-X."/>
            <person name="Zhang S.-G."/>
            <person name="Huang M.-R."/>
            <person name="Wu R."/>
            <person name="Zhou Y."/>
        </authorList>
    </citation>
    <scope>NUCLEOTIDE SEQUENCE [LARGE SCALE GENOMIC DNA]</scope>
    <source>
        <strain evidence="11 12">MB_m1</strain>
    </source>
</reference>